<keyword evidence="3" id="KW-0238">DNA-binding</keyword>
<evidence type="ECO:0000256" key="2">
    <source>
        <dbReference type="ARBA" id="ARBA00023015"/>
    </source>
</evidence>
<dbReference type="InterPro" id="IPR036576">
    <property type="entry name" value="WRKY_dom_sf"/>
</dbReference>
<gene>
    <name evidence="7" type="ORF">GLYMA_03G002300</name>
</gene>
<comment type="subcellular location">
    <subcellularLocation>
        <location evidence="1">Nucleus</location>
    </subcellularLocation>
</comment>
<organism evidence="7">
    <name type="scientific">Glycine max</name>
    <name type="common">Soybean</name>
    <name type="synonym">Glycine hispida</name>
    <dbReference type="NCBI Taxonomy" id="3847"/>
    <lineage>
        <taxon>Eukaryota</taxon>
        <taxon>Viridiplantae</taxon>
        <taxon>Streptophyta</taxon>
        <taxon>Embryophyta</taxon>
        <taxon>Tracheophyta</taxon>
        <taxon>Spermatophyta</taxon>
        <taxon>Magnoliopsida</taxon>
        <taxon>eudicotyledons</taxon>
        <taxon>Gunneridae</taxon>
        <taxon>Pentapetalae</taxon>
        <taxon>rosids</taxon>
        <taxon>fabids</taxon>
        <taxon>Fabales</taxon>
        <taxon>Fabaceae</taxon>
        <taxon>Papilionoideae</taxon>
        <taxon>50 kb inversion clade</taxon>
        <taxon>NPAAA clade</taxon>
        <taxon>indigoferoid/millettioid clade</taxon>
        <taxon>Phaseoleae</taxon>
        <taxon>Glycine</taxon>
        <taxon>Glycine subgen. Soja</taxon>
    </lineage>
</organism>
<dbReference type="Pfam" id="PF03106">
    <property type="entry name" value="WRKY"/>
    <property type="match status" value="1"/>
</dbReference>
<keyword evidence="9" id="KW-1185">Reference proteome</keyword>
<dbReference type="Gramene" id="KRH64882">
    <property type="protein sequence ID" value="KRH64882"/>
    <property type="gene ID" value="GLYMA_03G002300"/>
</dbReference>
<dbReference type="GO" id="GO:0000976">
    <property type="term" value="F:transcription cis-regulatory region binding"/>
    <property type="evidence" value="ECO:0000318"/>
    <property type="project" value="GO_Central"/>
</dbReference>
<protein>
    <recommendedName>
        <fullName evidence="6">WRKY domain-containing protein</fullName>
    </recommendedName>
</protein>
<evidence type="ECO:0000256" key="1">
    <source>
        <dbReference type="ARBA" id="ARBA00004123"/>
    </source>
</evidence>
<dbReference type="GO" id="GO:0003700">
    <property type="term" value="F:DNA-binding transcription factor activity"/>
    <property type="evidence" value="ECO:0000318"/>
    <property type="project" value="GO_Central"/>
</dbReference>
<dbReference type="AlphaFoldDB" id="A0A0R0KI04"/>
<dbReference type="SMART" id="SM00774">
    <property type="entry name" value="WRKY"/>
    <property type="match status" value="1"/>
</dbReference>
<feature type="domain" description="WRKY" evidence="6">
    <location>
        <begin position="96"/>
        <end position="132"/>
    </location>
</feature>
<keyword evidence="2" id="KW-0805">Transcription regulation</keyword>
<evidence type="ECO:0000256" key="3">
    <source>
        <dbReference type="ARBA" id="ARBA00023125"/>
    </source>
</evidence>
<name>A0A0R0KI04_SOYBN</name>
<dbReference type="EnsemblPlants" id="KRH64882">
    <property type="protein sequence ID" value="KRH64882"/>
    <property type="gene ID" value="GLYMA_03G002300"/>
</dbReference>
<evidence type="ECO:0000259" key="6">
    <source>
        <dbReference type="PROSITE" id="PS50811"/>
    </source>
</evidence>
<proteinExistence type="predicted"/>
<evidence type="ECO:0000313" key="7">
    <source>
        <dbReference type="EMBL" id="KRH64882.1"/>
    </source>
</evidence>
<reference evidence="8" key="2">
    <citation type="submission" date="2018-02" db="UniProtKB">
        <authorList>
            <consortium name="EnsemblPlants"/>
        </authorList>
    </citation>
    <scope>IDENTIFICATION</scope>
    <source>
        <strain evidence="8">Williams 82</strain>
    </source>
</reference>
<dbReference type="EMBL" id="CM000836">
    <property type="protein sequence ID" value="KRH64882.1"/>
    <property type="molecule type" value="Genomic_DNA"/>
</dbReference>
<evidence type="ECO:0000313" key="8">
    <source>
        <dbReference type="EnsemblPlants" id="KRH64882"/>
    </source>
</evidence>
<keyword evidence="4" id="KW-0804">Transcription</keyword>
<keyword evidence="5" id="KW-0539">Nucleus</keyword>
<evidence type="ECO:0000256" key="4">
    <source>
        <dbReference type="ARBA" id="ARBA00023163"/>
    </source>
</evidence>
<reference evidence="7" key="3">
    <citation type="submission" date="2018-07" db="EMBL/GenBank/DDBJ databases">
        <title>WGS assembly of Glycine max.</title>
        <authorList>
            <person name="Schmutz J."/>
            <person name="Cannon S."/>
            <person name="Schlueter J."/>
            <person name="Ma J."/>
            <person name="Mitros T."/>
            <person name="Nelson W."/>
            <person name="Hyten D."/>
            <person name="Song Q."/>
            <person name="Thelen J."/>
            <person name="Cheng J."/>
            <person name="Xu D."/>
            <person name="Hellsten U."/>
            <person name="May G."/>
            <person name="Yu Y."/>
            <person name="Sakurai T."/>
            <person name="Umezawa T."/>
            <person name="Bhattacharyya M."/>
            <person name="Sandhu D."/>
            <person name="Valliyodan B."/>
            <person name="Lindquist E."/>
            <person name="Peto M."/>
            <person name="Grant D."/>
            <person name="Shu S."/>
            <person name="Goodstein D."/>
            <person name="Barry K."/>
            <person name="Futrell-Griggs M."/>
            <person name="Abernathy B."/>
            <person name="Du J."/>
            <person name="Tian Z."/>
            <person name="Zhu L."/>
            <person name="Gill N."/>
            <person name="Joshi T."/>
            <person name="Libault M."/>
            <person name="Sethuraman A."/>
            <person name="Zhang X."/>
            <person name="Shinozaki K."/>
            <person name="Nguyen H."/>
            <person name="Wing R."/>
            <person name="Cregan P."/>
            <person name="Specht J."/>
            <person name="Grimwood J."/>
            <person name="Rokhsar D."/>
            <person name="Stacey G."/>
            <person name="Shoemaker R."/>
            <person name="Jackson S."/>
        </authorList>
    </citation>
    <scope>NUCLEOTIDE SEQUENCE</scope>
    <source>
        <tissue evidence="7">Callus</tissue>
    </source>
</reference>
<dbReference type="ExpressionAtlas" id="A0A0R0KI04">
    <property type="expression patterns" value="baseline and differential"/>
</dbReference>
<sequence length="235" mass="26758">MDDRKVLEELVRGLEFANQLRQVMINGKDNESSATTTTPFVQSLVKNVFRSFTNTLFLLDKYPSYEVSHTTKSEDSQESCKCMQLIQSQTITIIMSYYRCTHKYDQNCQATKQVQRIQEDPPLYKTTYLSHHTCNDLLNYEIIPDSNNNSPSDTSILLSFNNTFPTPTKQECPFLSSFPSPISVKKLEEVIPASSSRHNNNVTLPPPDPWDVMSNSAMCDSVGLDDVNLFLDFDD</sequence>
<reference evidence="7 8" key="1">
    <citation type="journal article" date="2010" name="Nature">
        <title>Genome sequence of the palaeopolyploid soybean.</title>
        <authorList>
            <person name="Schmutz J."/>
            <person name="Cannon S.B."/>
            <person name="Schlueter J."/>
            <person name="Ma J."/>
            <person name="Mitros T."/>
            <person name="Nelson W."/>
            <person name="Hyten D.L."/>
            <person name="Song Q."/>
            <person name="Thelen J.J."/>
            <person name="Cheng J."/>
            <person name="Xu D."/>
            <person name="Hellsten U."/>
            <person name="May G.D."/>
            <person name="Yu Y."/>
            <person name="Sakurai T."/>
            <person name="Umezawa T."/>
            <person name="Bhattacharyya M.K."/>
            <person name="Sandhu D."/>
            <person name="Valliyodan B."/>
            <person name="Lindquist E."/>
            <person name="Peto M."/>
            <person name="Grant D."/>
            <person name="Shu S."/>
            <person name="Goodstein D."/>
            <person name="Barry K."/>
            <person name="Futrell-Griggs M."/>
            <person name="Abernathy B."/>
            <person name="Du J."/>
            <person name="Tian Z."/>
            <person name="Zhu L."/>
            <person name="Gill N."/>
            <person name="Joshi T."/>
            <person name="Libault M."/>
            <person name="Sethuraman A."/>
            <person name="Zhang X.-C."/>
            <person name="Shinozaki K."/>
            <person name="Nguyen H.T."/>
            <person name="Wing R.A."/>
            <person name="Cregan P."/>
            <person name="Specht J."/>
            <person name="Grimwood J."/>
            <person name="Rokhsar D."/>
            <person name="Stacey G."/>
            <person name="Shoemaker R.C."/>
            <person name="Jackson S.A."/>
        </authorList>
    </citation>
    <scope>NUCLEOTIDE SEQUENCE [LARGE SCALE GENOMIC DNA]</scope>
    <source>
        <strain evidence="8">cv. Williams 82</strain>
        <tissue evidence="7">Callus</tissue>
    </source>
</reference>
<dbReference type="SMR" id="A0A0R0KI04"/>
<dbReference type="InterPro" id="IPR003657">
    <property type="entry name" value="WRKY_dom"/>
</dbReference>
<evidence type="ECO:0000256" key="5">
    <source>
        <dbReference type="ARBA" id="ARBA00023242"/>
    </source>
</evidence>
<evidence type="ECO:0000313" key="9">
    <source>
        <dbReference type="Proteomes" id="UP000008827"/>
    </source>
</evidence>
<dbReference type="GO" id="GO:0005634">
    <property type="term" value="C:nucleus"/>
    <property type="evidence" value="ECO:0000318"/>
    <property type="project" value="GO_Central"/>
</dbReference>
<dbReference type="Proteomes" id="UP000008827">
    <property type="component" value="Chromosome 3"/>
</dbReference>
<dbReference type="SUPFAM" id="SSF118290">
    <property type="entry name" value="WRKY DNA-binding domain"/>
    <property type="match status" value="1"/>
</dbReference>
<dbReference type="GO" id="GO:0006355">
    <property type="term" value="P:regulation of DNA-templated transcription"/>
    <property type="evidence" value="ECO:0000318"/>
    <property type="project" value="GO_Central"/>
</dbReference>
<dbReference type="PROSITE" id="PS50811">
    <property type="entry name" value="WRKY"/>
    <property type="match status" value="1"/>
</dbReference>
<dbReference type="PANTHER" id="PTHR31282">
    <property type="entry name" value="WRKY TRANSCRIPTION FACTOR 21-RELATED"/>
    <property type="match status" value="1"/>
</dbReference>
<dbReference type="STRING" id="3847.A0A0R0KI04"/>
<dbReference type="InParanoid" id="A0A0R0KI04"/>
<accession>A0A0R0KI04</accession>
<dbReference type="InterPro" id="IPR044810">
    <property type="entry name" value="WRKY_plant"/>
</dbReference>
<dbReference type="Gene3D" id="2.20.25.80">
    <property type="entry name" value="WRKY domain"/>
    <property type="match status" value="1"/>
</dbReference>